<feature type="region of interest" description="Disordered" evidence="1">
    <location>
        <begin position="1"/>
        <end position="38"/>
    </location>
</feature>
<evidence type="ECO:0000313" key="4">
    <source>
        <dbReference type="Proteomes" id="UP001595909"/>
    </source>
</evidence>
<dbReference type="RefSeq" id="WP_274189383.1">
    <property type="nucleotide sequence ID" value="NZ_BAABHN010000037.1"/>
</dbReference>
<organism evidence="3 4">
    <name type="scientific">Actinomycetospora chibensis</name>
    <dbReference type="NCBI Taxonomy" id="663606"/>
    <lineage>
        <taxon>Bacteria</taxon>
        <taxon>Bacillati</taxon>
        <taxon>Actinomycetota</taxon>
        <taxon>Actinomycetes</taxon>
        <taxon>Pseudonocardiales</taxon>
        <taxon>Pseudonocardiaceae</taxon>
        <taxon>Actinomycetospora</taxon>
    </lineage>
</organism>
<feature type="compositionally biased region" description="Low complexity" evidence="1">
    <location>
        <begin position="18"/>
        <end position="27"/>
    </location>
</feature>
<accession>A0ABV9RK24</accession>
<evidence type="ECO:0000313" key="3">
    <source>
        <dbReference type="EMBL" id="MFC4834060.1"/>
    </source>
</evidence>
<evidence type="ECO:0008006" key="5">
    <source>
        <dbReference type="Google" id="ProtNLM"/>
    </source>
</evidence>
<dbReference type="EMBL" id="JBHSIM010000037">
    <property type="protein sequence ID" value="MFC4834060.1"/>
    <property type="molecule type" value="Genomic_DNA"/>
</dbReference>
<feature type="transmembrane region" description="Helical" evidence="2">
    <location>
        <begin position="79"/>
        <end position="99"/>
    </location>
</feature>
<keyword evidence="2" id="KW-0812">Transmembrane</keyword>
<evidence type="ECO:0000256" key="2">
    <source>
        <dbReference type="SAM" id="Phobius"/>
    </source>
</evidence>
<name>A0ABV9RK24_9PSEU</name>
<feature type="transmembrane region" description="Helical" evidence="2">
    <location>
        <begin position="50"/>
        <end position="73"/>
    </location>
</feature>
<protein>
    <recommendedName>
        <fullName evidence="5">ATP synthase protein I</fullName>
    </recommendedName>
</protein>
<gene>
    <name evidence="3" type="ORF">ACFPEL_16720</name>
</gene>
<dbReference type="Proteomes" id="UP001595909">
    <property type="component" value="Unassembled WGS sequence"/>
</dbReference>
<comment type="caution">
    <text evidence="3">The sequence shown here is derived from an EMBL/GenBank/DDBJ whole genome shotgun (WGS) entry which is preliminary data.</text>
</comment>
<feature type="transmembrane region" description="Helical" evidence="2">
    <location>
        <begin position="143"/>
        <end position="164"/>
    </location>
</feature>
<proteinExistence type="predicted"/>
<feature type="transmembrane region" description="Helical" evidence="2">
    <location>
        <begin position="111"/>
        <end position="137"/>
    </location>
</feature>
<sequence length="173" mass="17164">MTSPEPDPTPPVTPPSATPDGTTANPLNPSPLNPSATPANTAQVLEASRAMLFGGLWPAIAVAVLAAVVAGLLAGTTGVVAAIVGAVVVIAVCSLGPLVMRWTAAADPMVVMAAALVSMMGKLGLLLVVFLVLQALGVVDTRIAALALGPTALAFIVGEVIAFARLKTPTIAV</sequence>
<evidence type="ECO:0000256" key="1">
    <source>
        <dbReference type="SAM" id="MobiDB-lite"/>
    </source>
</evidence>
<keyword evidence="2" id="KW-1133">Transmembrane helix</keyword>
<feature type="compositionally biased region" description="Pro residues" evidence="1">
    <location>
        <begin position="1"/>
        <end position="17"/>
    </location>
</feature>
<keyword evidence="2" id="KW-0472">Membrane</keyword>
<keyword evidence="4" id="KW-1185">Reference proteome</keyword>
<reference evidence="4" key="1">
    <citation type="journal article" date="2019" name="Int. J. Syst. Evol. Microbiol.">
        <title>The Global Catalogue of Microorganisms (GCM) 10K type strain sequencing project: providing services to taxonomists for standard genome sequencing and annotation.</title>
        <authorList>
            <consortium name="The Broad Institute Genomics Platform"/>
            <consortium name="The Broad Institute Genome Sequencing Center for Infectious Disease"/>
            <person name="Wu L."/>
            <person name="Ma J."/>
        </authorList>
    </citation>
    <scope>NUCLEOTIDE SEQUENCE [LARGE SCALE GENOMIC DNA]</scope>
    <source>
        <strain evidence="4">CCUG 50347</strain>
    </source>
</reference>